<dbReference type="Proteomes" id="UP000270021">
    <property type="component" value="Chromosome"/>
</dbReference>
<sequence length="152" mass="16844">MAKFTALIRWAILSGPIVLKTVQRYGPMIKGMIDSNPDAVSNVTEKLKAYQEARQKKGIPGATKRVQILRDQVTYLYASANTPAVAEQAADWKQQLAKIEASLPLIEVMTPKEQKRKLKEVNARIDAISGNILAAVDEDDIQDAEVLDDDRP</sequence>
<reference evidence="1 2" key="1">
    <citation type="submission" date="2018-12" db="EMBL/GenBank/DDBJ databases">
        <title>Complete genome sequence of Flaviflexus salsibiostraticola KCTC 33148.</title>
        <authorList>
            <person name="Bae J.-W."/>
        </authorList>
    </citation>
    <scope>NUCLEOTIDE SEQUENCE [LARGE SCALE GENOMIC DNA]</scope>
    <source>
        <strain evidence="1 2">KCTC 33148</strain>
    </source>
</reference>
<proteinExistence type="predicted"/>
<dbReference type="RefSeq" id="WP_126038322.1">
    <property type="nucleotide sequence ID" value="NZ_CP034438.1"/>
</dbReference>
<accession>A0A3Q8WSD4</accession>
<dbReference type="OrthoDB" id="3267542at2"/>
<dbReference type="KEGG" id="fsl:EJO69_01565"/>
<evidence type="ECO:0000313" key="1">
    <source>
        <dbReference type="EMBL" id="AZN29131.1"/>
    </source>
</evidence>
<gene>
    <name evidence="1" type="ORF">EJO69_01565</name>
</gene>
<name>A0A3Q8WSD4_9ACTO</name>
<keyword evidence="2" id="KW-1185">Reference proteome</keyword>
<protein>
    <submittedName>
        <fullName evidence="1">Uncharacterized protein</fullName>
    </submittedName>
</protein>
<organism evidence="1 2">
    <name type="scientific">Flaviflexus salsibiostraticola</name>
    <dbReference type="NCBI Taxonomy" id="1282737"/>
    <lineage>
        <taxon>Bacteria</taxon>
        <taxon>Bacillati</taxon>
        <taxon>Actinomycetota</taxon>
        <taxon>Actinomycetes</taxon>
        <taxon>Actinomycetales</taxon>
        <taxon>Actinomycetaceae</taxon>
        <taxon>Flaviflexus</taxon>
    </lineage>
</organism>
<dbReference type="AlphaFoldDB" id="A0A3Q8WSD4"/>
<dbReference type="EMBL" id="CP034438">
    <property type="protein sequence ID" value="AZN29131.1"/>
    <property type="molecule type" value="Genomic_DNA"/>
</dbReference>
<evidence type="ECO:0000313" key="2">
    <source>
        <dbReference type="Proteomes" id="UP000270021"/>
    </source>
</evidence>